<evidence type="ECO:0000313" key="2">
    <source>
        <dbReference type="EMBL" id="BCG47735.1"/>
    </source>
</evidence>
<dbReference type="InterPro" id="IPR029002">
    <property type="entry name" value="PLPC/GPLD1"/>
</dbReference>
<protein>
    <recommendedName>
        <fullName evidence="1">Phospholipase C/D domain-containing protein</fullName>
    </recommendedName>
</protein>
<dbReference type="AlphaFoldDB" id="A0A6S6M8I7"/>
<dbReference type="Proteomes" id="UP000515472">
    <property type="component" value="Chromosome"/>
</dbReference>
<gene>
    <name evidence="2" type="ORF">GEOBRER4_n2582</name>
</gene>
<dbReference type="Pfam" id="PF00882">
    <property type="entry name" value="Zn_dep_PLPC"/>
    <property type="match status" value="1"/>
</dbReference>
<proteinExistence type="predicted"/>
<reference evidence="2 3" key="1">
    <citation type="submission" date="2020-06" db="EMBL/GenBank/DDBJ databases">
        <title>Interaction of electrochemicaly active bacteria, Geobacter bremensis R4 on different carbon anode.</title>
        <authorList>
            <person name="Meng L."/>
            <person name="Yoshida N."/>
        </authorList>
    </citation>
    <scope>NUCLEOTIDE SEQUENCE [LARGE SCALE GENOMIC DNA]</scope>
    <source>
        <strain evidence="2 3">R4</strain>
    </source>
</reference>
<keyword evidence="3" id="KW-1185">Reference proteome</keyword>
<organism evidence="2 3">
    <name type="scientific">Citrifermentans bremense</name>
    <dbReference type="NCBI Taxonomy" id="60035"/>
    <lineage>
        <taxon>Bacteria</taxon>
        <taxon>Pseudomonadati</taxon>
        <taxon>Thermodesulfobacteriota</taxon>
        <taxon>Desulfuromonadia</taxon>
        <taxon>Geobacterales</taxon>
        <taxon>Geobacteraceae</taxon>
        <taxon>Citrifermentans</taxon>
    </lineage>
</organism>
<dbReference type="RefSeq" id="WP_085812289.1">
    <property type="nucleotide sequence ID" value="NZ_AP023213.1"/>
</dbReference>
<dbReference type="KEGG" id="gbn:GEOBRER4_24850"/>
<accession>A0A6S6M8I7</accession>
<dbReference type="EMBL" id="AP023213">
    <property type="protein sequence ID" value="BCG47735.1"/>
    <property type="molecule type" value="Genomic_DNA"/>
</dbReference>
<evidence type="ECO:0000259" key="1">
    <source>
        <dbReference type="Pfam" id="PF00882"/>
    </source>
</evidence>
<name>A0A6S6M8I7_9BACT</name>
<evidence type="ECO:0000313" key="3">
    <source>
        <dbReference type="Proteomes" id="UP000515472"/>
    </source>
</evidence>
<feature type="domain" description="Phospholipase C/D" evidence="1">
    <location>
        <begin position="31"/>
        <end position="168"/>
    </location>
</feature>
<sequence>MLDHMWILAAATLFLVIAVPEQAYAWGAGIHLQLGMNVLANLDALKPAVAAVISAHPYDFLYGTIAADITLGKKFTHYLQHCHRWRIGHRVLDKAGDAAQQACAYGYLSHLAADCIAHNYYVPYKVMRSFSSLTLKHAYWEMRFENFVEKEIWETAKKVSLEHFSSNDQLLRKVLSDTIFSFGTNKRIFNSILLVSRLEKWQSLLQTLSESSRYVLEEDDREEYMQLAQEAVFDFLNNDEESRYYFADPTGERALAAAEAVRKNLRLLYRTGKLTKPQAIAELEELKPKLKEAICRPELLLEILSA</sequence>